<dbReference type="AlphaFoldDB" id="A0A0E9VV08"/>
<name>A0A0E9VV08_ANGAN</name>
<protein>
    <submittedName>
        <fullName evidence="1">Uncharacterized protein</fullName>
    </submittedName>
</protein>
<organism evidence="1">
    <name type="scientific">Anguilla anguilla</name>
    <name type="common">European freshwater eel</name>
    <name type="synonym">Muraena anguilla</name>
    <dbReference type="NCBI Taxonomy" id="7936"/>
    <lineage>
        <taxon>Eukaryota</taxon>
        <taxon>Metazoa</taxon>
        <taxon>Chordata</taxon>
        <taxon>Craniata</taxon>
        <taxon>Vertebrata</taxon>
        <taxon>Euteleostomi</taxon>
        <taxon>Actinopterygii</taxon>
        <taxon>Neopterygii</taxon>
        <taxon>Teleostei</taxon>
        <taxon>Anguilliformes</taxon>
        <taxon>Anguillidae</taxon>
        <taxon>Anguilla</taxon>
    </lineage>
</organism>
<proteinExistence type="predicted"/>
<dbReference type="EMBL" id="GBXM01026706">
    <property type="protein sequence ID" value="JAH81871.1"/>
    <property type="molecule type" value="Transcribed_RNA"/>
</dbReference>
<sequence length="62" mass="6917">MCHVPRATLGVDAKRDGALCRGRRDKGTHSVTFYLPPRGPSPEVVPHIAFIYMLSFTQPDLH</sequence>
<reference evidence="1" key="1">
    <citation type="submission" date="2014-11" db="EMBL/GenBank/DDBJ databases">
        <authorList>
            <person name="Amaro Gonzalez C."/>
        </authorList>
    </citation>
    <scope>NUCLEOTIDE SEQUENCE</scope>
</reference>
<reference evidence="1" key="2">
    <citation type="journal article" date="2015" name="Fish Shellfish Immunol.">
        <title>Early steps in the European eel (Anguilla anguilla)-Vibrio vulnificus interaction in the gills: Role of the RtxA13 toxin.</title>
        <authorList>
            <person name="Callol A."/>
            <person name="Pajuelo D."/>
            <person name="Ebbesson L."/>
            <person name="Teles M."/>
            <person name="MacKenzie S."/>
            <person name="Amaro C."/>
        </authorList>
    </citation>
    <scope>NUCLEOTIDE SEQUENCE</scope>
</reference>
<accession>A0A0E9VV08</accession>
<evidence type="ECO:0000313" key="1">
    <source>
        <dbReference type="EMBL" id="JAH81871.1"/>
    </source>
</evidence>